<dbReference type="EMBL" id="CP075157">
    <property type="protein sequence ID" value="UTX44485.1"/>
    <property type="molecule type" value="Genomic_DNA"/>
</dbReference>
<evidence type="ECO:0000313" key="3">
    <source>
        <dbReference type="EMBL" id="UTX44082.1"/>
    </source>
</evidence>
<dbReference type="AlphaFoldDB" id="A0A9Q9F9U3"/>
<feature type="transmembrane region" description="Helical" evidence="1">
    <location>
        <begin position="49"/>
        <end position="66"/>
    </location>
</feature>
<dbReference type="Proteomes" id="UP001059546">
    <property type="component" value="Chromosome X"/>
</dbReference>
<dbReference type="Proteomes" id="UP001059546">
    <property type="component" value="Chromosome XI"/>
</dbReference>
<dbReference type="EMBL" id="CP075156">
    <property type="protein sequence ID" value="UTX44082.1"/>
    <property type="molecule type" value="Genomic_DNA"/>
</dbReference>
<sequence length="282" mass="31462">MNRADRGSVLECSTVFSSKRKAKDGEGYDVGSECPHGFSLELESESSEATDVGILLFFMTVLVTLFKNPLADLFGGFAIEAVGVVNLGYLVHSTFLKLCARAVDLREDSWKSSLMVVHLSLHLVAIEAIGVSIFSSRGGSRMLMNNLCRNPLGIFVALIHILHGQDAMELKYSNYVCGSILSAAWTVVFVASYNYEHDMSDSLVRHIFLFMFLHVVLYSMENEIVKSLRISKKKLRKIQGFARIIPCIVCSVAGYYMLGRILTKRLSYMEMGNSDLSFSFLF</sequence>
<protein>
    <submittedName>
        <fullName evidence="2">Uncharacterized protein</fullName>
    </submittedName>
</protein>
<organism evidence="2 5">
    <name type="scientific">Encephalitozoon hellem</name>
    <name type="common">Microsporidian parasite</name>
    <dbReference type="NCBI Taxonomy" id="27973"/>
    <lineage>
        <taxon>Eukaryota</taxon>
        <taxon>Fungi</taxon>
        <taxon>Fungi incertae sedis</taxon>
        <taxon>Microsporidia</taxon>
        <taxon>Unikaryonidae</taxon>
        <taxon>Encephalitozoon</taxon>
    </lineage>
</organism>
<reference evidence="2" key="1">
    <citation type="submission" date="2022-10" db="EMBL/GenBank/DDBJ databases">
        <title>Encephalitozoon hellem ATCC 50604 Complete Genome.</title>
        <authorList>
            <person name="Mascarenhas dos Santos A.C."/>
            <person name="Julian A.T."/>
            <person name="Pombert J.-F."/>
        </authorList>
    </citation>
    <scope>NUCLEOTIDE SEQUENCE</scope>
    <source>
        <strain evidence="2">ATCC 50604</strain>
    </source>
</reference>
<feature type="transmembrane region" description="Helical" evidence="1">
    <location>
        <begin position="203"/>
        <end position="220"/>
    </location>
</feature>
<evidence type="ECO:0000313" key="4">
    <source>
        <dbReference type="EMBL" id="UTX44485.1"/>
    </source>
</evidence>
<gene>
    <name evidence="2" type="ORF">GPU96_07g14200</name>
    <name evidence="3" type="ORF">GPU96_10g18680</name>
    <name evidence="4" type="ORF">GPU96_11g22890</name>
</gene>
<name>A0A9Q9F9U3_ENCHE</name>
<feature type="transmembrane region" description="Helical" evidence="1">
    <location>
        <begin position="112"/>
        <end position="134"/>
    </location>
</feature>
<evidence type="ECO:0000313" key="2">
    <source>
        <dbReference type="EMBL" id="UTX43656.1"/>
    </source>
</evidence>
<evidence type="ECO:0000313" key="5">
    <source>
        <dbReference type="Proteomes" id="UP001059546"/>
    </source>
</evidence>
<accession>A0A9Q9F9U3</accession>
<evidence type="ECO:0000256" key="1">
    <source>
        <dbReference type="SAM" id="Phobius"/>
    </source>
</evidence>
<keyword evidence="1" id="KW-0812">Transmembrane</keyword>
<feature type="transmembrane region" description="Helical" evidence="1">
    <location>
        <begin position="73"/>
        <end position="92"/>
    </location>
</feature>
<dbReference type="Proteomes" id="UP001059546">
    <property type="component" value="Chromosome VII"/>
</dbReference>
<feature type="transmembrane region" description="Helical" evidence="1">
    <location>
        <begin position="241"/>
        <end position="258"/>
    </location>
</feature>
<dbReference type="EMBL" id="CP075153">
    <property type="protein sequence ID" value="UTX43656.1"/>
    <property type="molecule type" value="Genomic_DNA"/>
</dbReference>
<keyword evidence="1" id="KW-1133">Transmembrane helix</keyword>
<keyword evidence="1" id="KW-0472">Membrane</keyword>
<feature type="transmembrane region" description="Helical" evidence="1">
    <location>
        <begin position="172"/>
        <end position="191"/>
    </location>
</feature>
<proteinExistence type="predicted"/>